<dbReference type="GO" id="GO:0008757">
    <property type="term" value="F:S-adenosylmethionine-dependent methyltransferase activity"/>
    <property type="evidence" value="ECO:0007669"/>
    <property type="project" value="InterPro"/>
</dbReference>
<evidence type="ECO:0000313" key="4">
    <source>
        <dbReference type="Proteomes" id="UP000324209"/>
    </source>
</evidence>
<feature type="domain" description="CheR-type methyltransferase" evidence="1">
    <location>
        <begin position="286"/>
        <end position="441"/>
    </location>
</feature>
<dbReference type="Pfam" id="PF01739">
    <property type="entry name" value="CheR"/>
    <property type="match status" value="1"/>
</dbReference>
<reference evidence="3 4" key="1">
    <citation type="submission" date="2019-02" db="EMBL/GenBank/DDBJ databases">
        <title>Complete Genome Sequence and Methylome Analysis of free living Spirochaetas.</title>
        <authorList>
            <person name="Fomenkov A."/>
            <person name="Dubinina G."/>
            <person name="Leshcheva N."/>
            <person name="Mikheeva N."/>
            <person name="Grabovich M."/>
            <person name="Vincze T."/>
            <person name="Roberts R.J."/>
        </authorList>
    </citation>
    <scope>NUCLEOTIDE SEQUENCE [LARGE SCALE GENOMIC DNA]</scope>
    <source>
        <strain evidence="3 4">K2</strain>
    </source>
</reference>
<dbReference type="PROSITE" id="PS50123">
    <property type="entry name" value="CHER"/>
    <property type="match status" value="1"/>
</dbReference>
<dbReference type="SMART" id="SM00138">
    <property type="entry name" value="MeTrc"/>
    <property type="match status" value="1"/>
</dbReference>
<dbReference type="SMART" id="SM00260">
    <property type="entry name" value="CheW"/>
    <property type="match status" value="1"/>
</dbReference>
<dbReference type="SUPFAM" id="SSF50341">
    <property type="entry name" value="CheW-like"/>
    <property type="match status" value="1"/>
</dbReference>
<dbReference type="RefSeq" id="WP_149485590.1">
    <property type="nucleotide sequence ID" value="NZ_CP036150.1"/>
</dbReference>
<dbReference type="OrthoDB" id="9794382at2"/>
<dbReference type="PANTHER" id="PTHR22617">
    <property type="entry name" value="CHEMOTAXIS SENSOR HISTIDINE KINASE-RELATED"/>
    <property type="match status" value="1"/>
</dbReference>
<dbReference type="InterPro" id="IPR000780">
    <property type="entry name" value="CheR_MeTrfase"/>
</dbReference>
<dbReference type="PANTHER" id="PTHR22617:SF23">
    <property type="entry name" value="CHEMOTAXIS PROTEIN CHEW"/>
    <property type="match status" value="1"/>
</dbReference>
<organism evidence="3 4">
    <name type="scientific">Oceanispirochaeta crateris</name>
    <dbReference type="NCBI Taxonomy" id="2518645"/>
    <lineage>
        <taxon>Bacteria</taxon>
        <taxon>Pseudomonadati</taxon>
        <taxon>Spirochaetota</taxon>
        <taxon>Spirochaetia</taxon>
        <taxon>Spirochaetales</taxon>
        <taxon>Spirochaetaceae</taxon>
        <taxon>Oceanispirochaeta</taxon>
    </lineage>
</organism>
<dbReference type="CDD" id="cd00732">
    <property type="entry name" value="CheW"/>
    <property type="match status" value="1"/>
</dbReference>
<protein>
    <submittedName>
        <fullName evidence="3">Chemotaxis protein CheW</fullName>
    </submittedName>
</protein>
<keyword evidence="4" id="KW-1185">Reference proteome</keyword>
<evidence type="ECO:0000313" key="3">
    <source>
        <dbReference type="EMBL" id="QEN07510.1"/>
    </source>
</evidence>
<evidence type="ECO:0000259" key="1">
    <source>
        <dbReference type="PROSITE" id="PS50123"/>
    </source>
</evidence>
<dbReference type="Gene3D" id="2.30.30.40">
    <property type="entry name" value="SH3 Domains"/>
    <property type="match status" value="1"/>
</dbReference>
<dbReference type="EMBL" id="CP036150">
    <property type="protein sequence ID" value="QEN07510.1"/>
    <property type="molecule type" value="Genomic_DNA"/>
</dbReference>
<dbReference type="Gene3D" id="3.40.50.150">
    <property type="entry name" value="Vaccinia Virus protein VP39"/>
    <property type="match status" value="1"/>
</dbReference>
<dbReference type="Pfam" id="PF01584">
    <property type="entry name" value="CheW"/>
    <property type="match status" value="1"/>
</dbReference>
<accession>A0A5C1QKG6</accession>
<dbReference type="InterPro" id="IPR036061">
    <property type="entry name" value="CheW-like_dom_sf"/>
</dbReference>
<name>A0A5C1QKG6_9SPIO</name>
<dbReference type="InterPro" id="IPR002545">
    <property type="entry name" value="CheW-lke_dom"/>
</dbReference>
<dbReference type="PRINTS" id="PR00996">
    <property type="entry name" value="CHERMTFRASE"/>
</dbReference>
<dbReference type="KEGG" id="ock:EXM22_05715"/>
<gene>
    <name evidence="3" type="ORF">EXM22_05715</name>
</gene>
<dbReference type="Proteomes" id="UP000324209">
    <property type="component" value="Chromosome"/>
</dbReference>
<dbReference type="AlphaFoldDB" id="A0A5C1QKG6"/>
<sequence length="441" mass="49693">MNTSVQGLNRMANEKEIELAKIDFKMVTFTLAGKDYGIDIMKVKEIHKALKFTFVPNSAPFVKGVYNMRGDIISVIDLRVFFNLPVPKEDKGFENMIILRLEDNTIGILVDTIDKVIGIDSSRKQPPHPLFGDINIKYIDGVVENDSSLYIILDSEKIFNKEEKSDKNEKIRNIAAQAAMPAEVTELEESIANTDNHESLNLGFIKETLPTYLNFFPSGMNEDWISSRFDGWMKVKGEDNFQLKNRQDAEEYLRGFNSSCSGQLWSDDLIANIKPLLPSLKGNAMVWNPGCGRGYETYSLACLLKNKNPEVILKIQGNDNDLINISSAPGLNVDKEKISSFYEPYLVTTSTGAQFNEVIKDSIIFEYSDLSNESSLPPLDMVVCRDTLCYQPVEGQIKLLDYMYECLKPGGLLMLGDNEVPINLSGWEVIANNNLKLFKKI</sequence>
<proteinExistence type="predicted"/>
<dbReference type="InterPro" id="IPR029063">
    <property type="entry name" value="SAM-dependent_MTases_sf"/>
</dbReference>
<dbReference type="GO" id="GO:0007165">
    <property type="term" value="P:signal transduction"/>
    <property type="evidence" value="ECO:0007669"/>
    <property type="project" value="InterPro"/>
</dbReference>
<dbReference type="Gene3D" id="2.40.50.180">
    <property type="entry name" value="CheA-289, Domain 4"/>
    <property type="match status" value="1"/>
</dbReference>
<dbReference type="InterPro" id="IPR039315">
    <property type="entry name" value="CheW"/>
</dbReference>
<feature type="domain" description="CheW-like" evidence="2">
    <location>
        <begin position="23"/>
        <end position="164"/>
    </location>
</feature>
<evidence type="ECO:0000259" key="2">
    <source>
        <dbReference type="PROSITE" id="PS50851"/>
    </source>
</evidence>
<dbReference type="GO" id="GO:0006935">
    <property type="term" value="P:chemotaxis"/>
    <property type="evidence" value="ECO:0007669"/>
    <property type="project" value="InterPro"/>
</dbReference>
<dbReference type="GO" id="GO:0005829">
    <property type="term" value="C:cytosol"/>
    <property type="evidence" value="ECO:0007669"/>
    <property type="project" value="TreeGrafter"/>
</dbReference>
<dbReference type="SUPFAM" id="SSF53335">
    <property type="entry name" value="S-adenosyl-L-methionine-dependent methyltransferases"/>
    <property type="match status" value="1"/>
</dbReference>
<dbReference type="PROSITE" id="PS50851">
    <property type="entry name" value="CHEW"/>
    <property type="match status" value="1"/>
</dbReference>
<dbReference type="InterPro" id="IPR022642">
    <property type="entry name" value="CheR_C"/>
</dbReference>